<evidence type="ECO:0000256" key="4">
    <source>
        <dbReference type="ARBA" id="ARBA00022692"/>
    </source>
</evidence>
<evidence type="ECO:0000256" key="12">
    <source>
        <dbReference type="SAM" id="Phobius"/>
    </source>
</evidence>
<reference evidence="15 16" key="1">
    <citation type="journal article" date="2019" name="Int. J. Syst. Evol. Microbiol.">
        <title>The Global Catalogue of Microorganisms (GCM) 10K type strain sequencing project: providing services to taxonomists for standard genome sequencing and annotation.</title>
        <authorList>
            <consortium name="The Broad Institute Genomics Platform"/>
            <consortium name="The Broad Institute Genome Sequencing Center for Infectious Disease"/>
            <person name="Wu L."/>
            <person name="Ma J."/>
        </authorList>
    </citation>
    <scope>NUCLEOTIDE SEQUENCE [LARGE SCALE GENOMIC DNA]</scope>
    <source>
        <strain evidence="15 16">JCM 1407</strain>
    </source>
</reference>
<gene>
    <name evidence="15" type="ORF">GCM10008906_14200</name>
</gene>
<dbReference type="InterPro" id="IPR004089">
    <property type="entry name" value="MCPsignal_dom"/>
</dbReference>
<comment type="subcellular location">
    <subcellularLocation>
        <location evidence="1">Cell membrane</location>
        <topology evidence="1">Multi-pass membrane protein</topology>
    </subcellularLocation>
</comment>
<dbReference type="PROSITE" id="PS50885">
    <property type="entry name" value="HAMP"/>
    <property type="match status" value="1"/>
</dbReference>
<dbReference type="PANTHER" id="PTHR32089:SF112">
    <property type="entry name" value="LYSOZYME-LIKE PROTEIN-RELATED"/>
    <property type="match status" value="1"/>
</dbReference>
<evidence type="ECO:0000259" key="14">
    <source>
        <dbReference type="PROSITE" id="PS50885"/>
    </source>
</evidence>
<dbReference type="Pfam" id="PF00015">
    <property type="entry name" value="MCPsignal"/>
    <property type="match status" value="1"/>
</dbReference>
<evidence type="ECO:0000256" key="1">
    <source>
        <dbReference type="ARBA" id="ARBA00004651"/>
    </source>
</evidence>
<evidence type="ECO:0000256" key="6">
    <source>
        <dbReference type="ARBA" id="ARBA00023136"/>
    </source>
</evidence>
<dbReference type="InterPro" id="IPR033479">
    <property type="entry name" value="dCache_1"/>
</dbReference>
<dbReference type="Proteomes" id="UP001501510">
    <property type="component" value="Unassembled WGS sequence"/>
</dbReference>
<evidence type="ECO:0000256" key="7">
    <source>
        <dbReference type="ARBA" id="ARBA00023224"/>
    </source>
</evidence>
<comment type="caution">
    <text evidence="15">The sequence shown here is derived from an EMBL/GenBank/DDBJ whole genome shotgun (WGS) entry which is preliminary data.</text>
</comment>
<proteinExistence type="inferred from homology"/>
<feature type="coiled-coil region" evidence="10">
    <location>
        <begin position="391"/>
        <end position="425"/>
    </location>
</feature>
<protein>
    <submittedName>
        <fullName evidence="15">Methyl-accepting chemotaxis protein</fullName>
    </submittedName>
</protein>
<keyword evidence="7 9" id="KW-0807">Transducer</keyword>
<evidence type="ECO:0000256" key="2">
    <source>
        <dbReference type="ARBA" id="ARBA00022475"/>
    </source>
</evidence>
<name>A0ABN1JF94_9CLOT</name>
<dbReference type="CDD" id="cd11386">
    <property type="entry name" value="MCP_signal"/>
    <property type="match status" value="1"/>
</dbReference>
<dbReference type="Gene3D" id="1.10.287.950">
    <property type="entry name" value="Methyl-accepting chemotaxis protein"/>
    <property type="match status" value="2"/>
</dbReference>
<keyword evidence="4 12" id="KW-0812">Transmembrane</keyword>
<keyword evidence="2" id="KW-1003">Cell membrane</keyword>
<feature type="domain" description="Methyl-accepting transducer" evidence="13">
    <location>
        <begin position="422"/>
        <end position="679"/>
    </location>
</feature>
<dbReference type="Gene3D" id="3.30.450.20">
    <property type="entry name" value="PAS domain"/>
    <property type="match status" value="1"/>
</dbReference>
<dbReference type="InterPro" id="IPR003660">
    <property type="entry name" value="HAMP_dom"/>
</dbReference>
<keyword evidence="6 12" id="KW-0472">Membrane</keyword>
<dbReference type="Pfam" id="PF02743">
    <property type="entry name" value="dCache_1"/>
    <property type="match status" value="1"/>
</dbReference>
<organism evidence="15 16">
    <name type="scientific">Clostridium oceanicum</name>
    <dbReference type="NCBI Taxonomy" id="1543"/>
    <lineage>
        <taxon>Bacteria</taxon>
        <taxon>Bacillati</taxon>
        <taxon>Bacillota</taxon>
        <taxon>Clostridia</taxon>
        <taxon>Eubacteriales</taxon>
        <taxon>Clostridiaceae</taxon>
        <taxon>Clostridium</taxon>
    </lineage>
</organism>
<evidence type="ECO:0000313" key="16">
    <source>
        <dbReference type="Proteomes" id="UP001501510"/>
    </source>
</evidence>
<evidence type="ECO:0000256" key="8">
    <source>
        <dbReference type="ARBA" id="ARBA00029447"/>
    </source>
</evidence>
<dbReference type="CDD" id="cd12912">
    <property type="entry name" value="PDC2_MCP_like"/>
    <property type="match status" value="1"/>
</dbReference>
<evidence type="ECO:0000313" key="15">
    <source>
        <dbReference type="EMBL" id="GAA0737716.1"/>
    </source>
</evidence>
<dbReference type="PANTHER" id="PTHR32089">
    <property type="entry name" value="METHYL-ACCEPTING CHEMOTAXIS PROTEIN MCPB"/>
    <property type="match status" value="1"/>
</dbReference>
<evidence type="ECO:0000256" key="10">
    <source>
        <dbReference type="SAM" id="Coils"/>
    </source>
</evidence>
<dbReference type="SUPFAM" id="SSF58104">
    <property type="entry name" value="Methyl-accepting chemotaxis protein (MCP) signaling domain"/>
    <property type="match status" value="1"/>
</dbReference>
<keyword evidence="16" id="KW-1185">Reference proteome</keyword>
<sequence length="708" mass="79329">MFFSKIKKNKFIKLNLKSIRGKFIIAIIITTVVSSASLVKLTSFEHSKIIKNESQDKLEYLAKSECSNIENKLNKAENVTNVLEDFIVSKIDTKEKIDGKYLENLKKEIDPFVKKLAYKESPSKSAYVCFNPELGKENNIYYSDSNGDGKVTKQKNFPSDFYKVENENNSWWFQAIKNKKGVWIKPHNLKTDSGKNYKATSYNKAIYINHNLVGVVGTEYKLDHIKNEIKGIRIYDTGYASLLDENLNFIVHKNYKNNENIKDIDEGKLGFIKDKLDKTSNITVKYVNPVNNEDSVAVYKKISNGWYFSVTVPVKEVLKQMNSTVRFITLIVCIFVLLAIVVAYFIGNCITKPLKSSFLYIKHISKGDFTIKVSEKLFNRKDEVGELLKYIVTMRDNIKELVLDIKKASNEVSALSSSLAATSEETSASSFEVASTVEEIAKGAGRQAEDASNCARTSCELRNSLKELVNSTKHVLETTSIAENENFKGKKSIEELKEKNAFTNKSIIKIREAIENLNKKSSNIGNIVLTIDGISEQTSLLALNASIEAARAGEAGRGFAIVAEEIRKLADETNRSTTEIDTIIEGIKEENINTNNIMKEVNGMFKEQNISIEEVNKSFENISEAIDDISLKVDGAKIVVNDVNKETEKIIESVNDISSISQETAASTEEASASTEEQTSAIEEVANFAEKLSGLSEDMEKEVSKFKL</sequence>
<feature type="transmembrane region" description="Helical" evidence="12">
    <location>
        <begin position="327"/>
        <end position="347"/>
    </location>
</feature>
<evidence type="ECO:0000259" key="13">
    <source>
        <dbReference type="PROSITE" id="PS50111"/>
    </source>
</evidence>
<evidence type="ECO:0000256" key="11">
    <source>
        <dbReference type="SAM" id="MobiDB-lite"/>
    </source>
</evidence>
<dbReference type="PROSITE" id="PS50111">
    <property type="entry name" value="CHEMOTAXIS_TRANSDUC_2"/>
    <property type="match status" value="1"/>
</dbReference>
<dbReference type="RefSeq" id="WP_343760303.1">
    <property type="nucleotide sequence ID" value="NZ_BAAACG010000008.1"/>
</dbReference>
<feature type="region of interest" description="Disordered" evidence="11">
    <location>
        <begin position="661"/>
        <end position="682"/>
    </location>
</feature>
<keyword evidence="3" id="KW-0145">Chemotaxis</keyword>
<dbReference type="CDD" id="cd06225">
    <property type="entry name" value="HAMP"/>
    <property type="match status" value="1"/>
</dbReference>
<keyword evidence="10" id="KW-0175">Coiled coil</keyword>
<dbReference type="SMART" id="SM00283">
    <property type="entry name" value="MA"/>
    <property type="match status" value="1"/>
</dbReference>
<evidence type="ECO:0000256" key="3">
    <source>
        <dbReference type="ARBA" id="ARBA00022500"/>
    </source>
</evidence>
<dbReference type="EMBL" id="BAAACG010000008">
    <property type="protein sequence ID" value="GAA0737716.1"/>
    <property type="molecule type" value="Genomic_DNA"/>
</dbReference>
<evidence type="ECO:0000256" key="5">
    <source>
        <dbReference type="ARBA" id="ARBA00022989"/>
    </source>
</evidence>
<keyword evidence="5 12" id="KW-1133">Transmembrane helix</keyword>
<feature type="domain" description="HAMP" evidence="14">
    <location>
        <begin position="361"/>
        <end position="403"/>
    </location>
</feature>
<comment type="similarity">
    <text evidence="8">Belongs to the methyl-accepting chemotaxis (MCP) protein family.</text>
</comment>
<evidence type="ECO:0000256" key="9">
    <source>
        <dbReference type="PROSITE-ProRule" id="PRU00284"/>
    </source>
</evidence>
<accession>A0ABN1JF94</accession>